<organism evidence="1 2">
    <name type="scientific">Nibrella viscosa</name>
    <dbReference type="NCBI Taxonomy" id="1084524"/>
    <lineage>
        <taxon>Bacteria</taxon>
        <taxon>Pseudomonadati</taxon>
        <taxon>Bacteroidota</taxon>
        <taxon>Cytophagia</taxon>
        <taxon>Cytophagales</taxon>
        <taxon>Spirosomataceae</taxon>
        <taxon>Nibrella</taxon>
    </lineage>
</organism>
<dbReference type="EMBL" id="BAABHB010000014">
    <property type="protein sequence ID" value="GAA4416760.1"/>
    <property type="molecule type" value="Genomic_DNA"/>
</dbReference>
<reference evidence="2" key="1">
    <citation type="journal article" date="2019" name="Int. J. Syst. Evol. Microbiol.">
        <title>The Global Catalogue of Microorganisms (GCM) 10K type strain sequencing project: providing services to taxonomists for standard genome sequencing and annotation.</title>
        <authorList>
            <consortium name="The Broad Institute Genomics Platform"/>
            <consortium name="The Broad Institute Genome Sequencing Center for Infectious Disease"/>
            <person name="Wu L."/>
            <person name="Ma J."/>
        </authorList>
    </citation>
    <scope>NUCLEOTIDE SEQUENCE [LARGE SCALE GENOMIC DNA]</scope>
    <source>
        <strain evidence="2">JCM 17925</strain>
    </source>
</reference>
<dbReference type="RefSeq" id="WP_345270643.1">
    <property type="nucleotide sequence ID" value="NZ_BAABHB010000014.1"/>
</dbReference>
<evidence type="ECO:0000313" key="1">
    <source>
        <dbReference type="EMBL" id="GAA4416760.1"/>
    </source>
</evidence>
<protein>
    <submittedName>
        <fullName evidence="1">Uncharacterized protein</fullName>
    </submittedName>
</protein>
<name>A0ABP8KV36_9BACT</name>
<comment type="caution">
    <text evidence="1">The sequence shown here is derived from an EMBL/GenBank/DDBJ whole genome shotgun (WGS) entry which is preliminary data.</text>
</comment>
<evidence type="ECO:0000313" key="2">
    <source>
        <dbReference type="Proteomes" id="UP001500936"/>
    </source>
</evidence>
<proteinExistence type="predicted"/>
<accession>A0ABP8KV36</accession>
<gene>
    <name evidence="1" type="ORF">GCM10023187_48520</name>
</gene>
<keyword evidence="2" id="KW-1185">Reference proteome</keyword>
<sequence length="122" mass="14125">MNQVPVYENLLAFNRKPEKRQILSVKLYYQDGTEDELNVSSPLITNGEDLERQYSHIKQYLDASAKDLQLLAYHAKMMSYDGTDFRPIGSYRMMYFGINGEPMEVRPVSEEAKAAQARLYGY</sequence>
<dbReference type="Proteomes" id="UP001500936">
    <property type="component" value="Unassembled WGS sequence"/>
</dbReference>